<dbReference type="InterPro" id="IPR052185">
    <property type="entry name" value="IPC_Synthase-Related"/>
</dbReference>
<protein>
    <submittedName>
        <fullName evidence="7">PAP2 superfamily protein</fullName>
    </submittedName>
</protein>
<evidence type="ECO:0000256" key="4">
    <source>
        <dbReference type="ARBA" id="ARBA00023136"/>
    </source>
</evidence>
<organism evidence="7 8">
    <name type="scientific">Amycolatopsis tolypomycina</name>
    <dbReference type="NCBI Taxonomy" id="208445"/>
    <lineage>
        <taxon>Bacteria</taxon>
        <taxon>Bacillati</taxon>
        <taxon>Actinomycetota</taxon>
        <taxon>Actinomycetes</taxon>
        <taxon>Pseudonocardiales</taxon>
        <taxon>Pseudonocardiaceae</taxon>
        <taxon>Amycolatopsis</taxon>
    </lineage>
</organism>
<dbReference type="STRING" id="208445.SAMN04489727_7688"/>
<dbReference type="EMBL" id="FNSO01000004">
    <property type="protein sequence ID" value="SED39363.1"/>
    <property type="molecule type" value="Genomic_DNA"/>
</dbReference>
<dbReference type="Pfam" id="PF14378">
    <property type="entry name" value="PAP2_3"/>
    <property type="match status" value="1"/>
</dbReference>
<keyword evidence="8" id="KW-1185">Reference proteome</keyword>
<evidence type="ECO:0000259" key="6">
    <source>
        <dbReference type="Pfam" id="PF14378"/>
    </source>
</evidence>
<dbReference type="RefSeq" id="WP_208613468.1">
    <property type="nucleotide sequence ID" value="NZ_FNSO01000004.1"/>
</dbReference>
<keyword evidence="3 5" id="KW-1133">Transmembrane helix</keyword>
<accession>A0A1H5AAE5</accession>
<evidence type="ECO:0000256" key="3">
    <source>
        <dbReference type="ARBA" id="ARBA00022989"/>
    </source>
</evidence>
<dbReference type="PANTHER" id="PTHR31310:SF7">
    <property type="entry name" value="PA-PHOSPHATASE RELATED-FAMILY PROTEIN DDB_G0268928"/>
    <property type="match status" value="1"/>
</dbReference>
<feature type="domain" description="Inositolphosphotransferase Aur1/Ipt1" evidence="6">
    <location>
        <begin position="59"/>
        <end position="236"/>
    </location>
</feature>
<dbReference type="PANTHER" id="PTHR31310">
    <property type="match status" value="1"/>
</dbReference>
<feature type="transmembrane region" description="Helical" evidence="5">
    <location>
        <begin position="91"/>
        <end position="109"/>
    </location>
</feature>
<feature type="transmembrane region" description="Helical" evidence="5">
    <location>
        <begin position="25"/>
        <end position="44"/>
    </location>
</feature>
<evidence type="ECO:0000313" key="7">
    <source>
        <dbReference type="EMBL" id="SED39363.1"/>
    </source>
</evidence>
<feature type="transmembrane region" description="Helical" evidence="5">
    <location>
        <begin position="121"/>
        <end position="139"/>
    </location>
</feature>
<evidence type="ECO:0000256" key="5">
    <source>
        <dbReference type="SAM" id="Phobius"/>
    </source>
</evidence>
<feature type="transmembrane region" description="Helical" evidence="5">
    <location>
        <begin position="224"/>
        <end position="242"/>
    </location>
</feature>
<keyword evidence="4 5" id="KW-0472">Membrane</keyword>
<evidence type="ECO:0000256" key="1">
    <source>
        <dbReference type="ARBA" id="ARBA00004141"/>
    </source>
</evidence>
<sequence length="270" mass="29461">MHPPAAPPRRWANTLFRGTGERPGVLVELAFLVLWFLLFARLGAALGTDLAAANAHAVAIQSAERAAHLDIELGVNGRLAAHPVLAQAAVYLYRLYYLVIAGVLLWVFVRHAEAYRRVRRTMVAMMVLVLPVYWAVPLAPPRSALPGAVDIVAVYDIFQQESWTRPTHYTAMPSMHVGWSLWCAYAVWSALRGAHPRLALLSWLFPLLMAAVVLATANHYVLDIAGSVALLAVSVAAAWAWGRLPFRRRAGTTPPSAPAVPAAGTDRPRT</sequence>
<keyword evidence="2 5" id="KW-0812">Transmembrane</keyword>
<name>A0A1H5AAE5_9PSEU</name>
<dbReference type="AlphaFoldDB" id="A0A1H5AAE5"/>
<comment type="subcellular location">
    <subcellularLocation>
        <location evidence="1">Membrane</location>
        <topology evidence="1">Multi-pass membrane protein</topology>
    </subcellularLocation>
</comment>
<feature type="transmembrane region" description="Helical" evidence="5">
    <location>
        <begin position="198"/>
        <end position="218"/>
    </location>
</feature>
<feature type="transmembrane region" description="Helical" evidence="5">
    <location>
        <begin position="171"/>
        <end position="191"/>
    </location>
</feature>
<reference evidence="8" key="1">
    <citation type="submission" date="2016-10" db="EMBL/GenBank/DDBJ databases">
        <authorList>
            <person name="Varghese N."/>
            <person name="Submissions S."/>
        </authorList>
    </citation>
    <scope>NUCLEOTIDE SEQUENCE [LARGE SCALE GENOMIC DNA]</scope>
    <source>
        <strain evidence="8">DSM 44544</strain>
    </source>
</reference>
<dbReference type="Proteomes" id="UP000199622">
    <property type="component" value="Unassembled WGS sequence"/>
</dbReference>
<proteinExistence type="predicted"/>
<evidence type="ECO:0000313" key="8">
    <source>
        <dbReference type="Proteomes" id="UP000199622"/>
    </source>
</evidence>
<dbReference type="CDD" id="cd03386">
    <property type="entry name" value="PAP2_Aur1_like"/>
    <property type="match status" value="1"/>
</dbReference>
<evidence type="ECO:0000256" key="2">
    <source>
        <dbReference type="ARBA" id="ARBA00022692"/>
    </source>
</evidence>
<gene>
    <name evidence="7" type="ORF">SAMN04489727_7688</name>
</gene>
<dbReference type="InterPro" id="IPR026841">
    <property type="entry name" value="Aur1/Ipt1"/>
</dbReference>
<dbReference type="GO" id="GO:0016020">
    <property type="term" value="C:membrane"/>
    <property type="evidence" value="ECO:0007669"/>
    <property type="project" value="UniProtKB-SubCell"/>
</dbReference>